<protein>
    <submittedName>
        <fullName evidence="2">15033_t:CDS:1</fullName>
    </submittedName>
</protein>
<dbReference type="InterPro" id="IPR003615">
    <property type="entry name" value="HNH_nuc"/>
</dbReference>
<organism evidence="2 3">
    <name type="scientific">Gigaspora margarita</name>
    <dbReference type="NCBI Taxonomy" id="4874"/>
    <lineage>
        <taxon>Eukaryota</taxon>
        <taxon>Fungi</taxon>
        <taxon>Fungi incertae sedis</taxon>
        <taxon>Mucoromycota</taxon>
        <taxon>Glomeromycotina</taxon>
        <taxon>Glomeromycetes</taxon>
        <taxon>Diversisporales</taxon>
        <taxon>Gigasporaceae</taxon>
        <taxon>Gigaspora</taxon>
    </lineage>
</organism>
<gene>
    <name evidence="2" type="ORF">GMARGA_LOCUS31766</name>
</gene>
<proteinExistence type="predicted"/>
<name>A0ABN7WJR6_GIGMA</name>
<dbReference type="SMART" id="SM00507">
    <property type="entry name" value="HNHc"/>
    <property type="match status" value="2"/>
</dbReference>
<accession>A0ABN7WJR6</accession>
<sequence>MEDWLPVANLLVSNLGHVKNKKGVILMPNACKRNEYVPINIIINGICAHTKVHILVARAFIPNPENKPYVNHINGIKYDNRADNLEWVTPKENAERKVFPNRGRGRSRKVVQKTLNGNVVQIWDSIALAGYTLKISGTHISASCSKKRNIAGGWRWMYYEDYIEQDPNEEWKEIEVDSRKFKVSSFGRVQLRNGLISRGSLHSGYLRVEKYRIHRLVSLAFCLKEEGKKYVNHIDGDSTNNNASNLEWCTPKENSQHAVQLGLWGNCRRRAIKQTFDDGSTQEFSFVSEAQRITGIDGSYIGKVCKGRKAHAGGYYWEYVDNKH</sequence>
<evidence type="ECO:0000313" key="2">
    <source>
        <dbReference type="EMBL" id="CAG8833870.1"/>
    </source>
</evidence>
<dbReference type="Pfam" id="PF13392">
    <property type="entry name" value="HNH_3"/>
    <property type="match status" value="2"/>
</dbReference>
<dbReference type="InterPro" id="IPR044925">
    <property type="entry name" value="His-Me_finger_sf"/>
</dbReference>
<dbReference type="SUPFAM" id="SSF64496">
    <property type="entry name" value="DNA-binding domain of intron-encoded endonucleases"/>
    <property type="match status" value="1"/>
</dbReference>
<dbReference type="Gene3D" id="3.90.75.20">
    <property type="match status" value="2"/>
</dbReference>
<dbReference type="EMBL" id="CAJVQB010048210">
    <property type="protein sequence ID" value="CAG8833870.1"/>
    <property type="molecule type" value="Genomic_DNA"/>
</dbReference>
<dbReference type="Gene3D" id="1.10.10.10">
    <property type="entry name" value="Winged helix-like DNA-binding domain superfamily/Winged helix DNA-binding domain"/>
    <property type="match status" value="2"/>
</dbReference>
<dbReference type="Proteomes" id="UP000789901">
    <property type="component" value="Unassembled WGS sequence"/>
</dbReference>
<evidence type="ECO:0000259" key="1">
    <source>
        <dbReference type="SMART" id="SM00507"/>
    </source>
</evidence>
<dbReference type="SUPFAM" id="SSF54060">
    <property type="entry name" value="His-Me finger endonucleases"/>
    <property type="match status" value="2"/>
</dbReference>
<comment type="caution">
    <text evidence="2">The sequence shown here is derived from an EMBL/GenBank/DDBJ whole genome shotgun (WGS) entry which is preliminary data.</text>
</comment>
<keyword evidence="3" id="KW-1185">Reference proteome</keyword>
<feature type="domain" description="HNH nuclease" evidence="1">
    <location>
        <begin position="207"/>
        <end position="255"/>
    </location>
</feature>
<dbReference type="InterPro" id="IPR003647">
    <property type="entry name" value="Intron_nuc_1_rpt"/>
</dbReference>
<evidence type="ECO:0000313" key="3">
    <source>
        <dbReference type="Proteomes" id="UP000789901"/>
    </source>
</evidence>
<dbReference type="InterPro" id="IPR036388">
    <property type="entry name" value="WH-like_DNA-bd_sf"/>
</dbReference>
<reference evidence="2 3" key="1">
    <citation type="submission" date="2021-06" db="EMBL/GenBank/DDBJ databases">
        <authorList>
            <person name="Kallberg Y."/>
            <person name="Tangrot J."/>
            <person name="Rosling A."/>
        </authorList>
    </citation>
    <scope>NUCLEOTIDE SEQUENCE [LARGE SCALE GENOMIC DNA]</scope>
    <source>
        <strain evidence="2 3">120-4 pot B 10/14</strain>
    </source>
</reference>
<dbReference type="SMART" id="SM00497">
    <property type="entry name" value="IENR1"/>
    <property type="match status" value="2"/>
</dbReference>
<feature type="domain" description="HNH nuclease" evidence="1">
    <location>
        <begin position="46"/>
        <end position="94"/>
    </location>
</feature>